<evidence type="ECO:0000256" key="1">
    <source>
        <dbReference type="SAM" id="MobiDB-lite"/>
    </source>
</evidence>
<proteinExistence type="predicted"/>
<keyword evidence="3" id="KW-1185">Reference proteome</keyword>
<organism evidence="2 3">
    <name type="scientific">Protopolystoma xenopodis</name>
    <dbReference type="NCBI Taxonomy" id="117903"/>
    <lineage>
        <taxon>Eukaryota</taxon>
        <taxon>Metazoa</taxon>
        <taxon>Spiralia</taxon>
        <taxon>Lophotrochozoa</taxon>
        <taxon>Platyhelminthes</taxon>
        <taxon>Monogenea</taxon>
        <taxon>Polyopisthocotylea</taxon>
        <taxon>Polystomatidea</taxon>
        <taxon>Polystomatidae</taxon>
        <taxon>Protopolystoma</taxon>
    </lineage>
</organism>
<feature type="region of interest" description="Disordered" evidence="1">
    <location>
        <begin position="108"/>
        <end position="129"/>
    </location>
</feature>
<gene>
    <name evidence="2" type="ORF">PXEA_LOCUS30326</name>
</gene>
<dbReference type="EMBL" id="CAAALY010253464">
    <property type="protein sequence ID" value="VEL36886.1"/>
    <property type="molecule type" value="Genomic_DNA"/>
</dbReference>
<reference evidence="2" key="1">
    <citation type="submission" date="2018-11" db="EMBL/GenBank/DDBJ databases">
        <authorList>
            <consortium name="Pathogen Informatics"/>
        </authorList>
    </citation>
    <scope>NUCLEOTIDE SEQUENCE</scope>
</reference>
<comment type="caution">
    <text evidence="2">The sequence shown here is derived from an EMBL/GenBank/DDBJ whole genome shotgun (WGS) entry which is preliminary data.</text>
</comment>
<accession>A0A448XHZ6</accession>
<evidence type="ECO:0000313" key="3">
    <source>
        <dbReference type="Proteomes" id="UP000784294"/>
    </source>
</evidence>
<sequence>MLLLIHSHICVKINSCFYLTFLYLCPGIYLGLKTSLLPDPSSDSRSDCPAYISEHNVQTDRAFDALFSLLPDLKTDQSFAPSFPPPSSSQKPPPVIGIIDLDLKNPTSLSKSSQPELAKSTTASESMQSSDNPVFWSTCSLAGASQTDIVESFDFSSNLQATLCPPRPPSPEFSQPLEHSAIYSVHRLSKPQIDLRQGLLNWAVFEHLDAT</sequence>
<dbReference type="AlphaFoldDB" id="A0A448XHZ6"/>
<dbReference type="Proteomes" id="UP000784294">
    <property type="component" value="Unassembled WGS sequence"/>
</dbReference>
<protein>
    <submittedName>
        <fullName evidence="2">Uncharacterized protein</fullName>
    </submittedName>
</protein>
<name>A0A448XHZ6_9PLAT</name>
<evidence type="ECO:0000313" key="2">
    <source>
        <dbReference type="EMBL" id="VEL36886.1"/>
    </source>
</evidence>